<dbReference type="InterPro" id="IPR016410">
    <property type="entry name" value="Phage_imm"/>
</dbReference>
<dbReference type="RefSeq" id="WP_103706195.1">
    <property type="nucleotide sequence ID" value="NZ_PQGA01000013.1"/>
</dbReference>
<name>A0A2S4M258_9BURK</name>
<dbReference type="Proteomes" id="UP000237381">
    <property type="component" value="Unassembled WGS sequence"/>
</dbReference>
<evidence type="ECO:0000256" key="1">
    <source>
        <dbReference type="SAM" id="Phobius"/>
    </source>
</evidence>
<sequence length="112" mass="12532">MLQVFEGAAAIAALSLYLIPSIEADARNHSDALAITLVNILLGWTIVGWFAARAWAHRRHDDRLLARAGRKFRSAAGRLTSQKIVDHVRLRAIQECRDKTLRNRRVATSLCS</sequence>
<gene>
    <name evidence="2" type="ORF">B0G62_11388</name>
</gene>
<keyword evidence="1" id="KW-0812">Transmembrane</keyword>
<evidence type="ECO:0000313" key="3">
    <source>
        <dbReference type="Proteomes" id="UP000237381"/>
    </source>
</evidence>
<keyword evidence="1" id="KW-0472">Membrane</keyword>
<protein>
    <submittedName>
        <fullName evidence="2">T4 superinfection immunity protein</fullName>
    </submittedName>
</protein>
<dbReference type="AlphaFoldDB" id="A0A2S4M258"/>
<reference evidence="2 3" key="1">
    <citation type="submission" date="2018-01" db="EMBL/GenBank/DDBJ databases">
        <title>Genomic Encyclopedia of Type Strains, Phase III (KMG-III): the genomes of soil and plant-associated and newly described type strains.</title>
        <authorList>
            <person name="Whitman W."/>
        </authorList>
    </citation>
    <scope>NUCLEOTIDE SEQUENCE [LARGE SCALE GENOMIC DNA]</scope>
    <source>
        <strain evidence="2 3">JCM 18070</strain>
    </source>
</reference>
<dbReference type="EMBL" id="PQGA01000013">
    <property type="protein sequence ID" value="POR48803.1"/>
    <property type="molecule type" value="Genomic_DNA"/>
</dbReference>
<feature type="transmembrane region" description="Helical" evidence="1">
    <location>
        <begin position="34"/>
        <end position="56"/>
    </location>
</feature>
<keyword evidence="3" id="KW-1185">Reference proteome</keyword>
<comment type="caution">
    <text evidence="2">The sequence shown here is derived from an EMBL/GenBank/DDBJ whole genome shotgun (WGS) entry which is preliminary data.</text>
</comment>
<proteinExistence type="predicted"/>
<dbReference type="OrthoDB" id="9814116at2"/>
<accession>A0A2S4M258</accession>
<dbReference type="Pfam" id="PF14373">
    <property type="entry name" value="Imm_superinfect"/>
    <property type="match status" value="1"/>
</dbReference>
<evidence type="ECO:0000313" key="2">
    <source>
        <dbReference type="EMBL" id="POR48803.1"/>
    </source>
</evidence>
<keyword evidence="1" id="KW-1133">Transmembrane helix</keyword>
<organism evidence="2 3">
    <name type="scientific">Paraburkholderia eburnea</name>
    <dbReference type="NCBI Taxonomy" id="1189126"/>
    <lineage>
        <taxon>Bacteria</taxon>
        <taxon>Pseudomonadati</taxon>
        <taxon>Pseudomonadota</taxon>
        <taxon>Betaproteobacteria</taxon>
        <taxon>Burkholderiales</taxon>
        <taxon>Burkholderiaceae</taxon>
        <taxon>Paraburkholderia</taxon>
    </lineage>
</organism>